<keyword evidence="3" id="KW-0732">Signal</keyword>
<dbReference type="RefSeq" id="XP_026286219.1">
    <property type="nucleotide sequence ID" value="XM_026430434.2"/>
</dbReference>
<dbReference type="GeneID" id="113211876"/>
<dbReference type="GO" id="GO:0062129">
    <property type="term" value="C:chitin-based extracellular matrix"/>
    <property type="evidence" value="ECO:0007669"/>
    <property type="project" value="TreeGrafter"/>
</dbReference>
<dbReference type="PROSITE" id="PS51155">
    <property type="entry name" value="CHIT_BIND_RR_2"/>
    <property type="match status" value="1"/>
</dbReference>
<dbReference type="PANTHER" id="PTHR10380:SF173">
    <property type="entry name" value="CUTICULAR PROTEIN 47EF, ISOFORM C-RELATED"/>
    <property type="match status" value="1"/>
</dbReference>
<organism evidence="4 5">
    <name type="scientific">Frankliniella occidentalis</name>
    <name type="common">Western flower thrips</name>
    <name type="synonym">Euthrips occidentalis</name>
    <dbReference type="NCBI Taxonomy" id="133901"/>
    <lineage>
        <taxon>Eukaryota</taxon>
        <taxon>Metazoa</taxon>
        <taxon>Ecdysozoa</taxon>
        <taxon>Arthropoda</taxon>
        <taxon>Hexapoda</taxon>
        <taxon>Insecta</taxon>
        <taxon>Pterygota</taxon>
        <taxon>Neoptera</taxon>
        <taxon>Paraneoptera</taxon>
        <taxon>Thysanoptera</taxon>
        <taxon>Terebrantia</taxon>
        <taxon>Thripoidea</taxon>
        <taxon>Thripidae</taxon>
        <taxon>Frankliniella</taxon>
    </lineage>
</organism>
<dbReference type="InterPro" id="IPR050468">
    <property type="entry name" value="Cuticle_Struct_Prot"/>
</dbReference>
<dbReference type="InterPro" id="IPR031311">
    <property type="entry name" value="CHIT_BIND_RR_consensus"/>
</dbReference>
<dbReference type="KEGG" id="foc:113211876"/>
<keyword evidence="4" id="KW-1185">Reference proteome</keyword>
<accession>A0A6J1SY96</accession>
<evidence type="ECO:0000256" key="1">
    <source>
        <dbReference type="ARBA" id="ARBA00022460"/>
    </source>
</evidence>
<dbReference type="OrthoDB" id="6379191at2759"/>
<keyword evidence="1 2" id="KW-0193">Cuticle</keyword>
<gene>
    <name evidence="5" type="primary">LOC113211876</name>
</gene>
<dbReference type="PRINTS" id="PR00947">
    <property type="entry name" value="CUTICLE"/>
</dbReference>
<reference evidence="5" key="1">
    <citation type="submission" date="2025-08" db="UniProtKB">
        <authorList>
            <consortium name="RefSeq"/>
        </authorList>
    </citation>
    <scope>IDENTIFICATION</scope>
    <source>
        <tissue evidence="5">Whole organism</tissue>
    </source>
</reference>
<name>A0A6J1SY96_FRAOC</name>
<dbReference type="PANTHER" id="PTHR10380">
    <property type="entry name" value="CUTICLE PROTEIN"/>
    <property type="match status" value="1"/>
</dbReference>
<dbReference type="PROSITE" id="PS00233">
    <property type="entry name" value="CHIT_BIND_RR_1"/>
    <property type="match status" value="1"/>
</dbReference>
<dbReference type="Pfam" id="PF00379">
    <property type="entry name" value="Chitin_bind_4"/>
    <property type="match status" value="1"/>
</dbReference>
<dbReference type="GO" id="GO:0008010">
    <property type="term" value="F:structural constituent of chitin-based larval cuticle"/>
    <property type="evidence" value="ECO:0007669"/>
    <property type="project" value="TreeGrafter"/>
</dbReference>
<evidence type="ECO:0000256" key="3">
    <source>
        <dbReference type="SAM" id="SignalP"/>
    </source>
</evidence>
<dbReference type="Proteomes" id="UP000504606">
    <property type="component" value="Unplaced"/>
</dbReference>
<proteinExistence type="predicted"/>
<feature type="signal peptide" evidence="3">
    <location>
        <begin position="1"/>
        <end position="17"/>
    </location>
</feature>
<protein>
    <submittedName>
        <fullName evidence="5">Cuticle protein CP14.6-like</fullName>
    </submittedName>
</protein>
<evidence type="ECO:0000313" key="5">
    <source>
        <dbReference type="RefSeq" id="XP_026286219.1"/>
    </source>
</evidence>
<feature type="chain" id="PRO_5026826209" evidence="3">
    <location>
        <begin position="18"/>
        <end position="141"/>
    </location>
</feature>
<evidence type="ECO:0000256" key="2">
    <source>
        <dbReference type="PROSITE-ProRule" id="PRU00497"/>
    </source>
</evidence>
<dbReference type="InterPro" id="IPR000618">
    <property type="entry name" value="Insect_cuticle"/>
</dbReference>
<sequence length="141" mass="15377">MKLLIASVLLVAVAVHARPQQQQPAPVIQILKYSQQQDPAGYYSFSFETENGIQANEDGTVVRAGTDSESTAKQGSFSYPGPDGVYYSLSYVADDEGFRASGAHLPTPPPIPADILESLKENEREGNEFDEQGFLKKKRAV</sequence>
<dbReference type="AlphaFoldDB" id="A0A6J1SY96"/>
<evidence type="ECO:0000313" key="4">
    <source>
        <dbReference type="Proteomes" id="UP000504606"/>
    </source>
</evidence>